<dbReference type="Pfam" id="PF13433">
    <property type="entry name" value="Peripla_BP_5"/>
    <property type="match status" value="1"/>
</dbReference>
<dbReference type="InterPro" id="IPR028082">
    <property type="entry name" value="Peripla_BP_I"/>
</dbReference>
<dbReference type="GO" id="GO:0033218">
    <property type="term" value="F:amide binding"/>
    <property type="evidence" value="ECO:0007669"/>
    <property type="project" value="InterPro"/>
</dbReference>
<dbReference type="CDD" id="cd06357">
    <property type="entry name" value="PBP1_AmiC"/>
    <property type="match status" value="1"/>
</dbReference>
<dbReference type="KEGG" id="pami:JCM7686_pAMI5p062"/>
<dbReference type="AlphaFoldDB" id="S5YI35"/>
<name>S5YI35_PARAH</name>
<dbReference type="PANTHER" id="PTHR47628:SF1">
    <property type="entry name" value="ALIPHATIC AMIDASE EXPRESSION-REGULATING PROTEIN"/>
    <property type="match status" value="1"/>
</dbReference>
<dbReference type="EMBL" id="CP006653">
    <property type="protein sequence ID" value="AGT11128.1"/>
    <property type="molecule type" value="Genomic_DNA"/>
</dbReference>
<dbReference type="SUPFAM" id="SSF53822">
    <property type="entry name" value="Periplasmic binding protein-like I"/>
    <property type="match status" value="1"/>
</dbReference>
<gene>
    <name evidence="1" type="ORF">JCM7686_pAMI5p062</name>
</gene>
<dbReference type="HOGENOM" id="CLU_027128_1_1_5"/>
<dbReference type="Gene3D" id="3.40.50.2300">
    <property type="match status" value="2"/>
</dbReference>
<proteinExistence type="predicted"/>
<reference evidence="1 2" key="1">
    <citation type="journal article" date="2014" name="BMC Genomics">
        <title>Architecture and functions of a multipartite genome of the methylotrophic bacterium Paracoccus aminophilus JCM 7686, containing primary and secondary chromids.</title>
        <authorList>
            <person name="Dziewit L."/>
            <person name="Czarnecki J."/>
            <person name="Wibberg D."/>
            <person name="Radlinska M."/>
            <person name="Mrozek P."/>
            <person name="Szymczak M."/>
            <person name="Schluter A."/>
            <person name="Puhler A."/>
            <person name="Bartosik D."/>
        </authorList>
    </citation>
    <scope>NUCLEOTIDE SEQUENCE [LARGE SCALE GENOMIC DNA]</scope>
    <source>
        <strain evidence="1">JCM 7686</strain>
        <plasmid evidence="2">Plasmid pAMI5</plasmid>
    </source>
</reference>
<dbReference type="InterPro" id="IPR039570">
    <property type="entry name" value="AmiC_PBP1"/>
</dbReference>
<dbReference type="PATRIC" id="fig|1367847.3.peg.4089"/>
<organism evidence="1 2">
    <name type="scientific">Paracoccus aminophilus JCM 7686</name>
    <dbReference type="NCBI Taxonomy" id="1367847"/>
    <lineage>
        <taxon>Bacteria</taxon>
        <taxon>Pseudomonadati</taxon>
        <taxon>Pseudomonadota</taxon>
        <taxon>Alphaproteobacteria</taxon>
        <taxon>Rhodobacterales</taxon>
        <taxon>Paracoccaceae</taxon>
        <taxon>Paracoccus</taxon>
    </lineage>
</organism>
<dbReference type="Proteomes" id="UP000015480">
    <property type="component" value="Plasmid pAMI5"/>
</dbReference>
<dbReference type="RefSeq" id="WP_020952900.1">
    <property type="nucleotide sequence ID" value="NC_022043.1"/>
</dbReference>
<evidence type="ECO:0000313" key="2">
    <source>
        <dbReference type="Proteomes" id="UP000015480"/>
    </source>
</evidence>
<evidence type="ECO:0000313" key="1">
    <source>
        <dbReference type="EMBL" id="AGT11128.1"/>
    </source>
</evidence>
<sequence length="406" mass="44523">MTRNEALAARDDIPVGVIFSATGHLSVIEKSSIDVTLYAIDRINEAGGIGGRQVTPYLFDACSDVGTYAVGIGELIRKHGVLCTFGGYTSASRRAMLPTVIANNHLLYLPTCWEGKECVQNIIYTGPVANQHSIELIPYMIRNYGPRACFVGSDYVWPRESNAVARAWMDQHGGAVISERYLTLGVTDVADLLALIRAEAPDFIFSTLVGNSALAFYREYARIGFDRARTPIASLTTSEAEVRAMGHEIGEGHILSAPYFQSLQNPTNARFVRAFLSSPHGESGVTHFNLENTYLAVLAFERALRISLTSRDWADLTANDIRNASAGLALENEVSPEGHVWIDPDNFCMAFVPKIGRCGPDGQFEVLHSSVRHVLPDPYALYPERGICRRDGLHTPDGMVVPNALY</sequence>
<accession>S5YI35</accession>
<keyword evidence="2" id="KW-1185">Reference proteome</keyword>
<keyword evidence="1" id="KW-0614">Plasmid</keyword>
<geneLocation type="plasmid" evidence="1 2">
    <name>pAMI5</name>
</geneLocation>
<dbReference type="OrthoDB" id="9802022at2"/>
<dbReference type="PANTHER" id="PTHR47628">
    <property type="match status" value="1"/>
</dbReference>
<protein>
    <submittedName>
        <fullName evidence="1">ABC transporter, substrate-binding protein</fullName>
    </submittedName>
</protein>